<dbReference type="Pfam" id="PF00668">
    <property type="entry name" value="Condensation"/>
    <property type="match status" value="3"/>
</dbReference>
<proteinExistence type="predicted"/>
<dbReference type="InterPro" id="IPR020845">
    <property type="entry name" value="AMP-binding_CS"/>
</dbReference>
<dbReference type="InterPro" id="IPR023213">
    <property type="entry name" value="CAT-like_dom_sf"/>
</dbReference>
<dbReference type="Gene3D" id="3.30.559.10">
    <property type="entry name" value="Chloramphenicol acetyltransferase-like domain"/>
    <property type="match status" value="2"/>
</dbReference>
<protein>
    <recommendedName>
        <fullName evidence="5">Carrier domain-containing protein</fullName>
    </recommendedName>
</protein>
<dbReference type="PROSITE" id="PS00012">
    <property type="entry name" value="PHOSPHOPANTETHEINE"/>
    <property type="match status" value="1"/>
</dbReference>
<name>A0ABP7NT47_9ACTN</name>
<evidence type="ECO:0000256" key="3">
    <source>
        <dbReference type="ARBA" id="ARBA00022553"/>
    </source>
</evidence>
<dbReference type="Pfam" id="PF00501">
    <property type="entry name" value="AMP-binding"/>
    <property type="match status" value="2"/>
</dbReference>
<sequence>MTQQLADVSGSGDARNGREQRDLFPLTPAQRGMWFADKLAADYSVNIAQYIDIRHEPGDLDVDLLVDCSYAVGRELETPYIRLAMVDGVPMQYVDFEYDQKIDLYDLRAREDPVKAALAWINKEFRRPIDLINDQLIVVAIIKVADDHTILYQRAHHLIVDGYAALTNLRRVLERYNAMRRGEEVAAKPVGTLADIVAYEESYRTSTRRQTDRTYWQVRTQDLPERVTLAQSNTDAPLSFDNAVAGGTLANALQRDLELVAREMNSSVAVVLTAAFSAFLARMTGGDDIVLSLAVSGRTTARVRNSGGMVSNVLPIRLGGVRASTVAELIRSAQLELTGALRHQRYRTEDIRRDSGLEDSSVGFGPVINMVLFDSPVEIDGADLDYRILSSGILEDLLINLYQPGPGEPLVVDLHGNPHLYTSEDLAGHHGRFVVFLERLLSDLDRTISAIELVGADEGIRLAQAERGAQAVDLGSPDLLTAFTRQAAAAPESTALVSGDRSLTYQELATRVEVLATLLREAGVGPEVAVAVALPPSLELVVATYAIISAGGQCVPIGTGAPGDRAARIMSIADARILLVHADYPGLVAAASAEYASIPVWRIDAAEEVDQTTRFAIVDERDKPVPESAVGTFFEPGSASSRRGVIVEHRAVLNQLHWGGGEFGYSADDVVVHAMPPAAGGSVVGLFAPLVAGATMVLPDGDGGADPQSLLDDIARTGATSVYCDPATLSTMVEMKAADTALDSLRSITVSGGELTPEVASQARQAWRSIALRRMRGWAETAGQIILREPELDDLDTSVAIGTPAWNSTAMVLDERLKRVPVGVPGELYLGGAQLARGYASRPDVTAERIVANPHGRRGERMFRTGDRVRRLSDGRLELLSRSIPRELKYWIDELDGLEGADYLGVQRQEASRTAESRSSIERLLPGDATAELEALADRLRVTPFQLLHAALSVVLARLSGRSDIAVKATIAGEIRATDAVQARQFDDCLVIRTEISPSTTLNEVIAAGRVQVARAQRYADITFEDVDAALASTGRTPIQIMSRWQRRGAQTPVRHRSGHGATADVEITFTQIDEPDNTSIGIGVSYSPGFAGVVSMEALAGQILRVVTALMAQPTAAVGSVDLVSTSTIRDLTEIRPVGSPGTLRDLIIDLEHRKDRSPVAISGARRVERPHFESYTSQLARELISRGVGPGVVVAIAIARSAESVIATVAVAKTGAAFVSIDPRYPVERQTTMLSDSGAKLGLCASAAGVTLDTESWPDMAWIDLSDPDVERRIAGYSVAPVEDDELTRRPDIDDLAYLIYTSGSTGVPKAAAVPNRGLRNFTANQLDKFGLTSADKVVHVASPSFDASVLELLSAIGSGAELVVAPAMVYAGADLESLITENGATHIFLTPSVLATVDPDKVPSLRNVMAGGEALPQEIMRRWARDDSSGSPRLFNCYGPTENTIYAVWSDALTDPEAQVPLGRPLDGVRAYILDLCLRPVPDGVAGQLYLAGPQLAHGYHNRSGLSATTFIADPFVPGDRMYATGDRVVRAGGGDLFFQGRIDFQLKIRGQRVEPGEVDALLGRHRDVINSVTVGVEGPGGHTALVSYAQTRSASKVTPDDLINYLVHRLPGHMVPQRILLVEDFALTAVGKIDRRALPDVDLSTNREYVAPRTPLEEVIAEIFARILGVNRVSVDVGFFEAGGDSLAAVKLATALAEATGRRLAVETLLEASTIAQIAEHMETIAHDSAVDSALTPQPRPDVVPVSEVQRGMWLLNRTDPDSPAYNIAFALRLSGELDPDIVKAAATDLVERQVALRTYYPMVDGEPAQREASVDAVLEGLELDPVDVSESPLEIVARTVGRGFDVTAEPPFRMALLRTGVSEHIVVFVVHHISADGSSLKVLANDFLGSAGMRMQGRAPEFVPLSVDYLDFTLWQRDRLAVVTETGETERQRQLAYWRTRLTGAPEQLSLPADRPRPQTPSFVGASVEFKIPAGLVTRLESIGRGRNATIFDVVHSAYAVFLGRMASTDDVVIGTAYAGRVDPALENLVGMFVNSLPLRSQLRRDEGFDALVSRVHADNLKDMSNADVAFESIVEATGIRRSSSINPVFQAMLLFQNFEFPVVELPGLTITLVDEGFTAAQVDLQLTIYPSDPLQLGAQSSGESMRAAFVYATDLFDPATIEKYSERFMSVLEAVAEEPEIEVGDISIAGHADLVTVPDNSSAPISLVHFVEEKAAVEPSRVAVSYSGTAITFGDLAAMTTVLTASLPDADSALVTALMSLIPDLATAGAEALGEVMASIRQNEA</sequence>
<keyword evidence="2" id="KW-0596">Phosphopantetheine</keyword>
<dbReference type="PANTHER" id="PTHR45527:SF1">
    <property type="entry name" value="FATTY ACID SYNTHASE"/>
    <property type="match status" value="1"/>
</dbReference>
<dbReference type="Gene3D" id="3.30.300.30">
    <property type="match status" value="1"/>
</dbReference>
<dbReference type="PROSITE" id="PS50075">
    <property type="entry name" value="CARRIER"/>
    <property type="match status" value="1"/>
</dbReference>
<dbReference type="Pfam" id="PF00550">
    <property type="entry name" value="PP-binding"/>
    <property type="match status" value="1"/>
</dbReference>
<feature type="region of interest" description="Disordered" evidence="4">
    <location>
        <begin position="1"/>
        <end position="22"/>
    </location>
</feature>
<comment type="caution">
    <text evidence="6">The sequence shown here is derived from an EMBL/GenBank/DDBJ whole genome shotgun (WGS) entry which is preliminary data.</text>
</comment>
<evidence type="ECO:0000256" key="2">
    <source>
        <dbReference type="ARBA" id="ARBA00022450"/>
    </source>
</evidence>
<dbReference type="InterPro" id="IPR009081">
    <property type="entry name" value="PP-bd_ACP"/>
</dbReference>
<comment type="cofactor">
    <cofactor evidence="1">
        <name>pantetheine 4'-phosphate</name>
        <dbReference type="ChEBI" id="CHEBI:47942"/>
    </cofactor>
</comment>
<dbReference type="SUPFAM" id="SSF52777">
    <property type="entry name" value="CoA-dependent acyltransferases"/>
    <property type="match status" value="5"/>
</dbReference>
<reference evidence="7" key="1">
    <citation type="journal article" date="2019" name="Int. J. Syst. Evol. Microbiol.">
        <title>The Global Catalogue of Microorganisms (GCM) 10K type strain sequencing project: providing services to taxonomists for standard genome sequencing and annotation.</title>
        <authorList>
            <consortium name="The Broad Institute Genomics Platform"/>
            <consortium name="The Broad Institute Genome Sequencing Center for Infectious Disease"/>
            <person name="Wu L."/>
            <person name="Ma J."/>
        </authorList>
    </citation>
    <scope>NUCLEOTIDE SEQUENCE [LARGE SCALE GENOMIC DNA]</scope>
    <source>
        <strain evidence="7">JCM 16923</strain>
    </source>
</reference>
<dbReference type="NCBIfam" id="TIGR01733">
    <property type="entry name" value="AA-adenyl-dom"/>
    <property type="match status" value="1"/>
</dbReference>
<dbReference type="Gene3D" id="3.40.50.980">
    <property type="match status" value="2"/>
</dbReference>
<dbReference type="Gene3D" id="3.40.50.12780">
    <property type="entry name" value="N-terminal domain of ligase-like"/>
    <property type="match status" value="1"/>
</dbReference>
<feature type="domain" description="Carrier" evidence="5">
    <location>
        <begin position="1655"/>
        <end position="1730"/>
    </location>
</feature>
<dbReference type="InterPro" id="IPR006162">
    <property type="entry name" value="Ppantetheine_attach_site"/>
</dbReference>
<evidence type="ECO:0000256" key="1">
    <source>
        <dbReference type="ARBA" id="ARBA00001957"/>
    </source>
</evidence>
<organism evidence="6 7">
    <name type="scientific">Gordonia caeni</name>
    <dbReference type="NCBI Taxonomy" id="1007097"/>
    <lineage>
        <taxon>Bacteria</taxon>
        <taxon>Bacillati</taxon>
        <taxon>Actinomycetota</taxon>
        <taxon>Actinomycetes</taxon>
        <taxon>Mycobacteriales</taxon>
        <taxon>Gordoniaceae</taxon>
        <taxon>Gordonia</taxon>
    </lineage>
</organism>
<dbReference type="CDD" id="cd05930">
    <property type="entry name" value="A_NRPS"/>
    <property type="match status" value="1"/>
</dbReference>
<dbReference type="InterPro" id="IPR045851">
    <property type="entry name" value="AMP-bd_C_sf"/>
</dbReference>
<dbReference type="EMBL" id="BAAAZW010000002">
    <property type="protein sequence ID" value="GAA3952821.1"/>
    <property type="molecule type" value="Genomic_DNA"/>
</dbReference>
<dbReference type="PANTHER" id="PTHR45527">
    <property type="entry name" value="NONRIBOSOMAL PEPTIDE SYNTHETASE"/>
    <property type="match status" value="1"/>
</dbReference>
<dbReference type="InterPro" id="IPR036736">
    <property type="entry name" value="ACP-like_sf"/>
</dbReference>
<accession>A0ABP7NT47</accession>
<dbReference type="InterPro" id="IPR042099">
    <property type="entry name" value="ANL_N_sf"/>
</dbReference>
<dbReference type="SUPFAM" id="SSF47336">
    <property type="entry name" value="ACP-like"/>
    <property type="match status" value="1"/>
</dbReference>
<dbReference type="CDD" id="cd19540">
    <property type="entry name" value="LCL_NRPS-like"/>
    <property type="match status" value="1"/>
</dbReference>
<dbReference type="Gene3D" id="3.30.559.30">
    <property type="entry name" value="Nonribosomal peptide synthetase, condensation domain"/>
    <property type="match status" value="3"/>
</dbReference>
<dbReference type="Gene3D" id="1.10.1200.10">
    <property type="entry name" value="ACP-like"/>
    <property type="match status" value="1"/>
</dbReference>
<evidence type="ECO:0000313" key="6">
    <source>
        <dbReference type="EMBL" id="GAA3952821.1"/>
    </source>
</evidence>
<dbReference type="Gene3D" id="2.30.38.10">
    <property type="entry name" value="Luciferase, Domain 3"/>
    <property type="match status" value="1"/>
</dbReference>
<dbReference type="InterPro" id="IPR010071">
    <property type="entry name" value="AA_adenyl_dom"/>
</dbReference>
<dbReference type="InterPro" id="IPR001242">
    <property type="entry name" value="Condensation_dom"/>
</dbReference>
<dbReference type="PROSITE" id="PS00455">
    <property type="entry name" value="AMP_BINDING"/>
    <property type="match status" value="1"/>
</dbReference>
<keyword evidence="7" id="KW-1185">Reference proteome</keyword>
<evidence type="ECO:0000256" key="4">
    <source>
        <dbReference type="SAM" id="MobiDB-lite"/>
    </source>
</evidence>
<evidence type="ECO:0000313" key="7">
    <source>
        <dbReference type="Proteomes" id="UP001418444"/>
    </source>
</evidence>
<dbReference type="InterPro" id="IPR020806">
    <property type="entry name" value="PKS_PP-bd"/>
</dbReference>
<gene>
    <name evidence="6" type="ORF">GCM10022231_08680</name>
</gene>
<evidence type="ECO:0000259" key="5">
    <source>
        <dbReference type="PROSITE" id="PS50075"/>
    </source>
</evidence>
<dbReference type="Proteomes" id="UP001418444">
    <property type="component" value="Unassembled WGS sequence"/>
</dbReference>
<dbReference type="SMART" id="SM00823">
    <property type="entry name" value="PKS_PP"/>
    <property type="match status" value="1"/>
</dbReference>
<keyword evidence="3" id="KW-0597">Phosphoprotein</keyword>
<dbReference type="InterPro" id="IPR000873">
    <property type="entry name" value="AMP-dep_synth/lig_dom"/>
</dbReference>
<dbReference type="SUPFAM" id="SSF56801">
    <property type="entry name" value="Acetyl-CoA synthetase-like"/>
    <property type="match status" value="2"/>
</dbReference>